<dbReference type="HOGENOM" id="CLU_3275018_0_0_11"/>
<dbReference type="AlphaFoldDB" id="D7GHW9"/>
<name>D7GHW9_PROFC</name>
<dbReference type="SUPFAM" id="SSF53187">
    <property type="entry name" value="Zn-dependent exopeptidases"/>
    <property type="match status" value="1"/>
</dbReference>
<dbReference type="STRING" id="754252.PFREUD_01760"/>
<keyword evidence="2" id="KW-1185">Reference proteome</keyword>
<organism evidence="1 2">
    <name type="scientific">Propionibacterium freudenreichii subsp. shermanii (strain ATCC 9614 / DSM 4902 / CIP 103027 / NCIMB 8099 / CIRM-BIA1)</name>
    <dbReference type="NCBI Taxonomy" id="754252"/>
    <lineage>
        <taxon>Bacteria</taxon>
        <taxon>Bacillati</taxon>
        <taxon>Actinomycetota</taxon>
        <taxon>Actinomycetes</taxon>
        <taxon>Propionibacteriales</taxon>
        <taxon>Propionibacteriaceae</taxon>
        <taxon>Propionibacterium</taxon>
    </lineage>
</organism>
<evidence type="ECO:0000313" key="2">
    <source>
        <dbReference type="Proteomes" id="UP000000936"/>
    </source>
</evidence>
<evidence type="ECO:0000313" key="1">
    <source>
        <dbReference type="EMBL" id="CBL55691.1"/>
    </source>
</evidence>
<proteinExistence type="predicted"/>
<gene>
    <name evidence="1" type="ordered locus">PFREUD_01760</name>
</gene>
<accession>D7GHW9</accession>
<dbReference type="Proteomes" id="UP000000936">
    <property type="component" value="Chromosome"/>
</dbReference>
<sequence>MMFGPGNETMHTANENIDKQMYLDFVQLYQRLFVEYLGQAG</sequence>
<dbReference type="EMBL" id="FN806773">
    <property type="protein sequence ID" value="CBL55691.1"/>
    <property type="molecule type" value="Genomic_DNA"/>
</dbReference>
<reference evidence="1 2" key="1">
    <citation type="journal article" date="2010" name="PLoS ONE">
        <title>The complete genome of Propionibacterium freudenreichii CIRM-BIA1, a hardy actinobacterium with food and probiotic applications.</title>
        <authorList>
            <person name="Falentin H."/>
            <person name="Deutsch S.M."/>
            <person name="Jan G."/>
            <person name="Loux V."/>
            <person name="Thierry A."/>
            <person name="Parayre S."/>
            <person name="Maillard M.B."/>
            <person name="Dherbecourt J."/>
            <person name="Cousin F.J."/>
            <person name="Jardin J."/>
            <person name="Siguier P."/>
            <person name="Couloux A."/>
            <person name="Barbe V."/>
            <person name="Vacherie B."/>
            <person name="Wincker P."/>
            <person name="Gibrat J.F."/>
            <person name="Gaillardin C."/>
            <person name="Lortal S."/>
        </authorList>
    </citation>
    <scope>NUCLEOTIDE SEQUENCE [LARGE SCALE GENOMIC DNA]</scope>
    <source>
        <strain evidence="2">ATCC 9614 / DSM 4902 / CIP 103027 / NCIMB 8099 / CIRM-BIA1</strain>
    </source>
</reference>
<protein>
    <submittedName>
        <fullName evidence="1">Peptidase</fullName>
    </submittedName>
</protein>
<dbReference type="KEGG" id="pfr:PFREUD_01760"/>